<dbReference type="InterPro" id="IPR054384">
    <property type="entry name" value="SecDF_P1_head"/>
</dbReference>
<feature type="domain" description="SecDF P1 head subdomain" evidence="1">
    <location>
        <begin position="201"/>
        <end position="298"/>
    </location>
</feature>
<dbReference type="OrthoDB" id="1162158at2"/>
<comment type="caution">
    <text evidence="2">The sequence shown here is derived from an EMBL/GenBank/DDBJ whole genome shotgun (WGS) entry which is preliminary data.</text>
</comment>
<organism evidence="2 3">
    <name type="scientific">Aquimarina algiphila</name>
    <dbReference type="NCBI Taxonomy" id="2047982"/>
    <lineage>
        <taxon>Bacteria</taxon>
        <taxon>Pseudomonadati</taxon>
        <taxon>Bacteroidota</taxon>
        <taxon>Flavobacteriia</taxon>
        <taxon>Flavobacteriales</taxon>
        <taxon>Flavobacteriaceae</taxon>
        <taxon>Aquimarina</taxon>
    </lineage>
</organism>
<dbReference type="Gene3D" id="3.30.1360.200">
    <property type="match status" value="1"/>
</dbReference>
<gene>
    <name evidence="2" type="ORF">FOF46_10600</name>
</gene>
<evidence type="ECO:0000313" key="2">
    <source>
        <dbReference type="EMBL" id="TSE08912.1"/>
    </source>
</evidence>
<keyword evidence="3" id="KW-1185">Reference proteome</keyword>
<evidence type="ECO:0000259" key="1">
    <source>
        <dbReference type="Pfam" id="PF22599"/>
    </source>
</evidence>
<dbReference type="Pfam" id="PF22599">
    <property type="entry name" value="SecDF_P1_head"/>
    <property type="match status" value="1"/>
</dbReference>
<proteinExistence type="predicted"/>
<evidence type="ECO:0000313" key="3">
    <source>
        <dbReference type="Proteomes" id="UP000318833"/>
    </source>
</evidence>
<accession>A0A554VLC8</accession>
<protein>
    <recommendedName>
        <fullName evidence="1">SecDF P1 head subdomain domain-containing protein</fullName>
    </recommendedName>
</protein>
<dbReference type="EMBL" id="VLNR01000018">
    <property type="protein sequence ID" value="TSE08912.1"/>
    <property type="molecule type" value="Genomic_DNA"/>
</dbReference>
<dbReference type="Gene3D" id="3.30.70.3220">
    <property type="match status" value="1"/>
</dbReference>
<reference evidence="2 3" key="1">
    <citation type="submission" date="2019-07" db="EMBL/GenBank/DDBJ databases">
        <title>The draft genome sequence of Aquimarina algiphila M91.</title>
        <authorList>
            <person name="Meng X."/>
        </authorList>
    </citation>
    <scope>NUCLEOTIDE SEQUENCE [LARGE SCALE GENOMIC DNA]</scope>
    <source>
        <strain evidence="2 3">M91</strain>
    </source>
</reference>
<dbReference type="RefSeq" id="WP_143916445.1">
    <property type="nucleotide sequence ID" value="NZ_CANMIK010000019.1"/>
</dbReference>
<dbReference type="AlphaFoldDB" id="A0A554VLC8"/>
<name>A0A554VLC8_9FLAO</name>
<dbReference type="Proteomes" id="UP000318833">
    <property type="component" value="Unassembled WGS sequence"/>
</dbReference>
<dbReference type="PROSITE" id="PS51257">
    <property type="entry name" value="PROKAR_LIPOPROTEIN"/>
    <property type="match status" value="1"/>
</dbReference>
<sequence>MTFLKGILVSLLSISVSSCNFGPQPDKVIKITLEFDSNQQSDIETNAIVEVLKKRISKVSRDFNVEKVTNGHQIAINLKTHHDSERIKNLVTNQGRLDFYETYQMEEMMSFMMNVNDILKKDKEDENPLFDLVKSQGYEGGSVLFNVSEKDTALVRTYLSVKGAESSLPAQRRFVKFLWGRKEKGIEELPLYALKLNKQVKPALTGKVINQARQEFDQLARPTVTIVMNEEGARVWEDLTGRAFQERFQIAIVINDLVYSAPGVMSGPIIGGMSQITGNFTVEEAQDFAAVLESGSIPMMTVVNMDVEKLK</sequence>